<gene>
    <name evidence="1" type="ORF">T02_13054</name>
</gene>
<evidence type="ECO:0000313" key="2">
    <source>
        <dbReference type="Proteomes" id="UP000054721"/>
    </source>
</evidence>
<accession>A0A0V1KHE6</accession>
<dbReference type="EMBL" id="JYDW01002696">
    <property type="protein sequence ID" value="KRZ46624.1"/>
    <property type="molecule type" value="Genomic_DNA"/>
</dbReference>
<dbReference type="Proteomes" id="UP000054721">
    <property type="component" value="Unassembled WGS sequence"/>
</dbReference>
<reference evidence="1 2" key="1">
    <citation type="submission" date="2015-05" db="EMBL/GenBank/DDBJ databases">
        <title>Evolution of Trichinella species and genotypes.</title>
        <authorList>
            <person name="Korhonen P.K."/>
            <person name="Edoardo P."/>
            <person name="Giuseppe L.R."/>
            <person name="Gasser R.B."/>
        </authorList>
    </citation>
    <scope>NUCLEOTIDE SEQUENCE [LARGE SCALE GENOMIC DNA]</scope>
    <source>
        <strain evidence="1">ISS10</strain>
    </source>
</reference>
<evidence type="ECO:0000313" key="1">
    <source>
        <dbReference type="EMBL" id="KRZ46624.1"/>
    </source>
</evidence>
<comment type="caution">
    <text evidence="1">The sequence shown here is derived from an EMBL/GenBank/DDBJ whole genome shotgun (WGS) entry which is preliminary data.</text>
</comment>
<protein>
    <submittedName>
        <fullName evidence="1">Uncharacterized protein</fullName>
    </submittedName>
</protein>
<organism evidence="1 2">
    <name type="scientific">Trichinella nativa</name>
    <dbReference type="NCBI Taxonomy" id="6335"/>
    <lineage>
        <taxon>Eukaryota</taxon>
        <taxon>Metazoa</taxon>
        <taxon>Ecdysozoa</taxon>
        <taxon>Nematoda</taxon>
        <taxon>Enoplea</taxon>
        <taxon>Dorylaimia</taxon>
        <taxon>Trichinellida</taxon>
        <taxon>Trichinellidae</taxon>
        <taxon>Trichinella</taxon>
    </lineage>
</organism>
<proteinExistence type="predicted"/>
<sequence length="35" mass="3796">MRFVHPGAVDRSFKRGQIVKMVCATDSSSAARSCP</sequence>
<name>A0A0V1KHE6_9BILA</name>
<dbReference type="AlphaFoldDB" id="A0A0V1KHE6"/>
<keyword evidence="2" id="KW-1185">Reference proteome</keyword>